<dbReference type="CDD" id="cd10977">
    <property type="entry name" value="CE4_PuuE_SpCDA1"/>
    <property type="match status" value="1"/>
</dbReference>
<dbReference type="InterPro" id="IPR017625">
    <property type="entry name" value="PuuE"/>
</dbReference>
<dbReference type="GO" id="GO:0005975">
    <property type="term" value="P:carbohydrate metabolic process"/>
    <property type="evidence" value="ECO:0007669"/>
    <property type="project" value="InterPro"/>
</dbReference>
<dbReference type="AlphaFoldDB" id="A0A512NAW9"/>
<sequence length="309" mass="34647">MQLMPDDAERDFVGYGATPPDPRWPGGARVAININLNYEAGGEHSLLEGDSASEGMLTDIGFPSYEGVRSPMVESVFEYGSRCGVWRLLRIFARFGVPVSILAVVRALERNPEVARAMVEAGHEIVSHGYRWIDYHHVPEAIEREHIAKAVAALTQLTGSRPLGWMTGRPGPNTRRLLAEHGGFLYDRDSLGDELPYWVAVAGQPYLIVPYSFEMNDNRFNENHGFSKADDFFAYLKDGFDLLYEEGADQPKLMSIAIHDRLVGRPARAVGLIRFLDYVKGFERVWFCRGIDVARHWRQHFPPPGAAGS</sequence>
<evidence type="ECO:0000256" key="2">
    <source>
        <dbReference type="ARBA" id="ARBA00010973"/>
    </source>
</evidence>
<proteinExistence type="inferred from homology"/>
<feature type="domain" description="NodB homology" evidence="5">
    <location>
        <begin position="71"/>
        <end position="288"/>
    </location>
</feature>
<dbReference type="EMBL" id="BKAJ01000054">
    <property type="protein sequence ID" value="GEP56085.1"/>
    <property type="molecule type" value="Genomic_DNA"/>
</dbReference>
<comment type="similarity">
    <text evidence="2">Belongs to the polysaccharide deacetylase family.</text>
</comment>
<gene>
    <name evidence="6" type="ORF">RSO01_32510</name>
</gene>
<comment type="caution">
    <text evidence="6">The sequence shown here is derived from an EMBL/GenBank/DDBJ whole genome shotgun (WGS) entry which is preliminary data.</text>
</comment>
<accession>A0A512NAW9</accession>
<evidence type="ECO:0000256" key="3">
    <source>
        <dbReference type="ARBA" id="ARBA00020071"/>
    </source>
</evidence>
<evidence type="ECO:0000259" key="5">
    <source>
        <dbReference type="PROSITE" id="PS51677"/>
    </source>
</evidence>
<dbReference type="PANTHER" id="PTHR43123">
    <property type="entry name" value="POLYSACCHARIDE DEACETYLASE-RELATED"/>
    <property type="match status" value="1"/>
</dbReference>
<dbReference type="PROSITE" id="PS51677">
    <property type="entry name" value="NODB"/>
    <property type="match status" value="1"/>
</dbReference>
<evidence type="ECO:0000256" key="4">
    <source>
        <dbReference type="ARBA" id="ARBA00032976"/>
    </source>
</evidence>
<dbReference type="Proteomes" id="UP000321058">
    <property type="component" value="Unassembled WGS sequence"/>
</dbReference>
<reference evidence="6 7" key="1">
    <citation type="submission" date="2019-07" db="EMBL/GenBank/DDBJ databases">
        <title>Whole genome shotgun sequence of Reyranella soli NBRC 108950.</title>
        <authorList>
            <person name="Hosoyama A."/>
            <person name="Uohara A."/>
            <person name="Ohji S."/>
            <person name="Ichikawa N."/>
        </authorList>
    </citation>
    <scope>NUCLEOTIDE SEQUENCE [LARGE SCALE GENOMIC DNA]</scope>
    <source>
        <strain evidence="6 7">NBRC 108950</strain>
    </source>
</reference>
<dbReference type="GO" id="GO:0016810">
    <property type="term" value="F:hydrolase activity, acting on carbon-nitrogen (but not peptide) bonds"/>
    <property type="evidence" value="ECO:0007669"/>
    <property type="project" value="InterPro"/>
</dbReference>
<protein>
    <recommendedName>
        <fullName evidence="3">Chitooligosaccharide deacetylase</fullName>
    </recommendedName>
    <alternativeName>
        <fullName evidence="4">Nodulation protein B</fullName>
    </alternativeName>
</protein>
<dbReference type="PANTHER" id="PTHR43123:SF1">
    <property type="entry name" value="POLYSACCHARIDE DEACETYLASE-RELATED"/>
    <property type="match status" value="1"/>
</dbReference>
<dbReference type="InterPro" id="IPR002509">
    <property type="entry name" value="NODB_dom"/>
</dbReference>
<name>A0A512NAW9_9HYPH</name>
<dbReference type="SUPFAM" id="SSF88713">
    <property type="entry name" value="Glycoside hydrolase/deacetylase"/>
    <property type="match status" value="1"/>
</dbReference>
<evidence type="ECO:0000313" key="6">
    <source>
        <dbReference type="EMBL" id="GEP56085.1"/>
    </source>
</evidence>
<keyword evidence="7" id="KW-1185">Reference proteome</keyword>
<evidence type="ECO:0000313" key="7">
    <source>
        <dbReference type="Proteomes" id="UP000321058"/>
    </source>
</evidence>
<dbReference type="Gene3D" id="3.20.20.370">
    <property type="entry name" value="Glycoside hydrolase/deacetylase"/>
    <property type="match status" value="1"/>
</dbReference>
<evidence type="ECO:0000256" key="1">
    <source>
        <dbReference type="ARBA" id="ARBA00003236"/>
    </source>
</evidence>
<comment type="function">
    <text evidence="1">Is involved in generating a small heat-stable compound (Nod), an acylated oligomer of N-acetylglucosamine, that stimulates mitosis in various plant protoplasts.</text>
</comment>
<organism evidence="6 7">
    <name type="scientific">Reyranella soli</name>
    <dbReference type="NCBI Taxonomy" id="1230389"/>
    <lineage>
        <taxon>Bacteria</taxon>
        <taxon>Pseudomonadati</taxon>
        <taxon>Pseudomonadota</taxon>
        <taxon>Alphaproteobacteria</taxon>
        <taxon>Hyphomicrobiales</taxon>
        <taxon>Reyranellaceae</taxon>
        <taxon>Reyranella</taxon>
    </lineage>
</organism>
<dbReference type="InterPro" id="IPR011330">
    <property type="entry name" value="Glyco_hydro/deAcase_b/a-brl"/>
</dbReference>
<dbReference type="Pfam" id="PF01522">
    <property type="entry name" value="Polysacc_deac_1"/>
    <property type="match status" value="1"/>
</dbReference>